<dbReference type="PRINTS" id="PR00081">
    <property type="entry name" value="GDHRDH"/>
</dbReference>
<dbReference type="Pfam" id="PF00106">
    <property type="entry name" value="adh_short"/>
    <property type="match status" value="1"/>
</dbReference>
<keyword evidence="2" id="KW-1185">Reference proteome</keyword>
<gene>
    <name evidence="1" type="ORF">METEAL_31190</name>
</gene>
<organism evidence="1 2">
    <name type="scientific">Mesoterricola silvestris</name>
    <dbReference type="NCBI Taxonomy" id="2927979"/>
    <lineage>
        <taxon>Bacteria</taxon>
        <taxon>Pseudomonadati</taxon>
        <taxon>Acidobacteriota</taxon>
        <taxon>Holophagae</taxon>
        <taxon>Holophagales</taxon>
        <taxon>Holophagaceae</taxon>
        <taxon>Mesoterricola</taxon>
    </lineage>
</organism>
<protein>
    <submittedName>
        <fullName evidence="1">Oxidoreductase</fullName>
    </submittedName>
</protein>
<dbReference type="Gene3D" id="3.40.50.720">
    <property type="entry name" value="NAD(P)-binding Rossmann-like Domain"/>
    <property type="match status" value="1"/>
</dbReference>
<evidence type="ECO:0000313" key="2">
    <source>
        <dbReference type="Proteomes" id="UP001238179"/>
    </source>
</evidence>
<proteinExistence type="predicted"/>
<dbReference type="AlphaFoldDB" id="A0AA48GQP1"/>
<dbReference type="InterPro" id="IPR036291">
    <property type="entry name" value="NAD(P)-bd_dom_sf"/>
</dbReference>
<dbReference type="EMBL" id="AP027080">
    <property type="protein sequence ID" value="BDU73945.1"/>
    <property type="molecule type" value="Genomic_DNA"/>
</dbReference>
<reference evidence="2" key="1">
    <citation type="journal article" date="2023" name="Int. J. Syst. Evol. Microbiol.">
        <title>Mesoterricola silvestris gen. nov., sp. nov., Mesoterricola sediminis sp. nov., Geothrix oryzae sp. nov., Geothrix edaphica sp. nov., Geothrix rubra sp. nov., and Geothrix limicola sp. nov., six novel members of Acidobacteriota isolated from soils.</title>
        <authorList>
            <person name="Itoh H."/>
            <person name="Sugisawa Y."/>
            <person name="Mise K."/>
            <person name="Xu Z."/>
            <person name="Kuniyasu M."/>
            <person name="Ushijima N."/>
            <person name="Kawano K."/>
            <person name="Kobayashi E."/>
            <person name="Shiratori Y."/>
            <person name="Masuda Y."/>
            <person name="Senoo K."/>
        </authorList>
    </citation>
    <scope>NUCLEOTIDE SEQUENCE [LARGE SCALE GENOMIC DNA]</scope>
    <source>
        <strain evidence="2">W79</strain>
    </source>
</reference>
<dbReference type="KEGG" id="msil:METEAL_31190"/>
<name>A0AA48GQP1_9BACT</name>
<dbReference type="Proteomes" id="UP001238179">
    <property type="component" value="Chromosome"/>
</dbReference>
<dbReference type="InterPro" id="IPR002347">
    <property type="entry name" value="SDR_fam"/>
</dbReference>
<dbReference type="RefSeq" id="WP_316412610.1">
    <property type="nucleotide sequence ID" value="NZ_AP027080.1"/>
</dbReference>
<accession>A0AA48GQP1</accession>
<dbReference type="PANTHER" id="PTHR43431">
    <property type="entry name" value="OXIDOREDUCTASE, SHORT CHAIN DEHYDROGENASE/REDUCTASE FAMILY (AFU_ORTHOLOGUE AFUA_5G14000)"/>
    <property type="match status" value="1"/>
</dbReference>
<evidence type="ECO:0000313" key="1">
    <source>
        <dbReference type="EMBL" id="BDU73945.1"/>
    </source>
</evidence>
<dbReference type="PANTHER" id="PTHR43431:SF1">
    <property type="entry name" value="OS08G0476300 PROTEIN"/>
    <property type="match status" value="1"/>
</dbReference>
<sequence>MANPLAVILGAGPGIGLAAALRFRREGFRVAMVARPGDDLKGFGRALDGGLVLGADLAEGVPTAAIEAWGGPPRVLVYNASAGAPGPAAELTPEQVMRDLQVNVAAALAGARWALPSMRGAGEGTLLFTGGGIGLKPQPGLASGSLGKAALRSLALSFAAELEPEGIHAATVTVRGFVQAGTALSPEAVAACFWDLHAQPRDRWERERVLPWDGPGT</sequence>
<dbReference type="SUPFAM" id="SSF51735">
    <property type="entry name" value="NAD(P)-binding Rossmann-fold domains"/>
    <property type="match status" value="1"/>
</dbReference>